<evidence type="ECO:0000313" key="3">
    <source>
        <dbReference type="EMBL" id="AAS51457.1"/>
    </source>
</evidence>
<dbReference type="Proteomes" id="UP000000591">
    <property type="component" value="Chromosome III"/>
</dbReference>
<gene>
    <name evidence="3" type="ORF">AGOS_ACR231C</name>
</gene>
<protein>
    <submittedName>
        <fullName evidence="3">ACR231Cp</fullName>
    </submittedName>
</protein>
<organism evidence="3 4">
    <name type="scientific">Eremothecium gossypii (strain ATCC 10895 / CBS 109.51 / FGSC 9923 / NRRL Y-1056)</name>
    <name type="common">Yeast</name>
    <name type="synonym">Ashbya gossypii</name>
    <dbReference type="NCBI Taxonomy" id="284811"/>
    <lineage>
        <taxon>Eukaryota</taxon>
        <taxon>Fungi</taxon>
        <taxon>Dikarya</taxon>
        <taxon>Ascomycota</taxon>
        <taxon>Saccharomycotina</taxon>
        <taxon>Saccharomycetes</taxon>
        <taxon>Saccharomycetales</taxon>
        <taxon>Saccharomycetaceae</taxon>
        <taxon>Eremothecium</taxon>
    </lineage>
</organism>
<dbReference type="EMBL" id="AE016816">
    <property type="protein sequence ID" value="AAS51457.1"/>
    <property type="molecule type" value="Genomic_DNA"/>
</dbReference>
<feature type="compositionally biased region" description="Polar residues" evidence="2">
    <location>
        <begin position="230"/>
        <end position="246"/>
    </location>
</feature>
<dbReference type="Pfam" id="PF08505">
    <property type="entry name" value="MMR1"/>
    <property type="match status" value="1"/>
</dbReference>
<dbReference type="InParanoid" id="Q75BP0"/>
<name>Q75BP0_EREGS</name>
<sequence>MGITSITIGGVPLSPGLSPVLAPVDGHGGLGAPALLQLDERRGSQRYETSLSKLAELTPGGGSASAGSPVSSLRLPAQSLFRVGSPMRTSMMSQVPKMLRPEYMNVKAGWRDQLFKTRNSIPKDGAVTVASALTSSAVPTMPRELAHEAPLEGTSAWEQAGDGAQVAEASGKTGQARPSAFNSYNKGSAAKHSSTHTPKVGNGSKSKHARELSVISCLSGKTLFEPDSLQPPTGSISQPPSGSVYQFPSASPVSSSSSANLAYAVDENGFVMSNNKHRDSVLSATMEDRFWMDYQDEINQGHRMSSDGLQFEPLKGPSLSLQTERFELKVKRLEVQIEELQLQNDKLKHSMEHSAIQDKLLLDALHEAREGRNNYNQDAERSLKALERKIQGYKRTIYALTTYDGYGPLRHKVALLNDEQLEAIANDDVAAASVCGQPEGAEHAPADKKESNPVDEQPSRGRSYRARNRGLHLNLSIVE</sequence>
<dbReference type="FunCoup" id="Q75BP0">
    <property type="interactions" value="41"/>
</dbReference>
<accession>Q75BP0</accession>
<dbReference type="AlphaFoldDB" id="Q75BP0"/>
<dbReference type="OrthoDB" id="4035554at2759"/>
<keyword evidence="1" id="KW-0175">Coiled coil</keyword>
<dbReference type="InterPro" id="IPR013712">
    <property type="entry name" value="MMR1"/>
</dbReference>
<dbReference type="KEGG" id="ago:AGOS_ACR231C"/>
<evidence type="ECO:0000313" key="4">
    <source>
        <dbReference type="Proteomes" id="UP000000591"/>
    </source>
</evidence>
<evidence type="ECO:0000256" key="1">
    <source>
        <dbReference type="SAM" id="Coils"/>
    </source>
</evidence>
<dbReference type="RefSeq" id="NP_983633.1">
    <property type="nucleotide sequence ID" value="NM_208986.1"/>
</dbReference>
<feature type="region of interest" description="Disordered" evidence="2">
    <location>
        <begin position="226"/>
        <end position="249"/>
    </location>
</feature>
<dbReference type="eggNOG" id="ENOG502RXGA">
    <property type="taxonomic scope" value="Eukaryota"/>
</dbReference>
<keyword evidence="4" id="KW-1185">Reference proteome</keyword>
<feature type="coiled-coil region" evidence="1">
    <location>
        <begin position="323"/>
        <end position="396"/>
    </location>
</feature>
<proteinExistence type="predicted"/>
<feature type="region of interest" description="Disordered" evidence="2">
    <location>
        <begin position="438"/>
        <end position="468"/>
    </location>
</feature>
<dbReference type="HOGENOM" id="CLU_567370_0_0_1"/>
<dbReference type="STRING" id="284811.Q75BP0"/>
<feature type="region of interest" description="Disordered" evidence="2">
    <location>
        <begin position="160"/>
        <end position="208"/>
    </location>
</feature>
<reference evidence="3 4" key="1">
    <citation type="journal article" date="2004" name="Science">
        <title>The Ashbya gossypii genome as a tool for mapping the ancient Saccharomyces cerevisiae genome.</title>
        <authorList>
            <person name="Dietrich F.S."/>
            <person name="Voegeli S."/>
            <person name="Brachat S."/>
            <person name="Lerch A."/>
            <person name="Gates K."/>
            <person name="Steiner S."/>
            <person name="Mohr C."/>
            <person name="Pohlmann R."/>
            <person name="Luedi P."/>
            <person name="Choi S."/>
            <person name="Wing R.A."/>
            <person name="Flavier A."/>
            <person name="Gaffney T.D."/>
            <person name="Philippsen P."/>
        </authorList>
    </citation>
    <scope>NUCLEOTIDE SEQUENCE [LARGE SCALE GENOMIC DNA]</scope>
    <source>
        <strain evidence="4">ATCC 10895 / CBS 109.51 / FGSC 9923 / NRRL Y-1056</strain>
    </source>
</reference>
<dbReference type="OMA" id="HISMQMA"/>
<evidence type="ECO:0000256" key="2">
    <source>
        <dbReference type="SAM" id="MobiDB-lite"/>
    </source>
</evidence>
<reference evidence="4" key="2">
    <citation type="journal article" date="2013" name="G3 (Bethesda)">
        <title>Genomes of Ashbya fungi isolated from insects reveal four mating-type loci, numerous translocations, lack of transposons, and distinct gene duplications.</title>
        <authorList>
            <person name="Dietrich F.S."/>
            <person name="Voegeli S."/>
            <person name="Kuo S."/>
            <person name="Philippsen P."/>
        </authorList>
    </citation>
    <scope>GENOME REANNOTATION</scope>
    <source>
        <strain evidence="4">ATCC 10895 / CBS 109.51 / FGSC 9923 / NRRL Y-1056</strain>
    </source>
</reference>
<feature type="compositionally biased region" description="Basic and acidic residues" evidence="2">
    <location>
        <begin position="440"/>
        <end position="452"/>
    </location>
</feature>
<dbReference type="GeneID" id="4619765"/>
<feature type="compositionally biased region" description="Polar residues" evidence="2">
    <location>
        <begin position="180"/>
        <end position="197"/>
    </location>
</feature>